<keyword evidence="3" id="KW-1185">Reference proteome</keyword>
<evidence type="ECO:0000313" key="3">
    <source>
        <dbReference type="Proteomes" id="UP000499080"/>
    </source>
</evidence>
<sequence>MTSESRLLFSCQHYLFSTCKKIHSDDHPESSPSSHTGHTENRSLKGLEIVHDPLDYVCHRFFCSCSYGPRVNDVEGDSGWCLCFRSTLSTRWLPDTEMKRSFT</sequence>
<feature type="region of interest" description="Disordered" evidence="1">
    <location>
        <begin position="22"/>
        <end position="41"/>
    </location>
</feature>
<evidence type="ECO:0000256" key="1">
    <source>
        <dbReference type="SAM" id="MobiDB-lite"/>
    </source>
</evidence>
<reference evidence="2 3" key="1">
    <citation type="journal article" date="2019" name="Sci. Rep.">
        <title>Orb-weaving spider Araneus ventricosus genome elucidates the spidroin gene catalogue.</title>
        <authorList>
            <person name="Kono N."/>
            <person name="Nakamura H."/>
            <person name="Ohtoshi R."/>
            <person name="Moran D.A.P."/>
            <person name="Shinohara A."/>
            <person name="Yoshida Y."/>
            <person name="Fujiwara M."/>
            <person name="Mori M."/>
            <person name="Tomita M."/>
            <person name="Arakawa K."/>
        </authorList>
    </citation>
    <scope>NUCLEOTIDE SEQUENCE [LARGE SCALE GENOMIC DNA]</scope>
</reference>
<accession>A0A4Y2LLR1</accession>
<dbReference type="EMBL" id="BGPR01005885">
    <property type="protein sequence ID" value="GBN14277.1"/>
    <property type="molecule type" value="Genomic_DNA"/>
</dbReference>
<proteinExistence type="predicted"/>
<name>A0A4Y2LLR1_ARAVE</name>
<organism evidence="2 3">
    <name type="scientific">Araneus ventricosus</name>
    <name type="common">Orbweaver spider</name>
    <name type="synonym">Epeira ventricosa</name>
    <dbReference type="NCBI Taxonomy" id="182803"/>
    <lineage>
        <taxon>Eukaryota</taxon>
        <taxon>Metazoa</taxon>
        <taxon>Ecdysozoa</taxon>
        <taxon>Arthropoda</taxon>
        <taxon>Chelicerata</taxon>
        <taxon>Arachnida</taxon>
        <taxon>Araneae</taxon>
        <taxon>Araneomorphae</taxon>
        <taxon>Entelegynae</taxon>
        <taxon>Araneoidea</taxon>
        <taxon>Araneidae</taxon>
        <taxon>Araneus</taxon>
    </lineage>
</organism>
<dbReference type="Proteomes" id="UP000499080">
    <property type="component" value="Unassembled WGS sequence"/>
</dbReference>
<protein>
    <submittedName>
        <fullName evidence="2">Uncharacterized protein</fullName>
    </submittedName>
</protein>
<comment type="caution">
    <text evidence="2">The sequence shown here is derived from an EMBL/GenBank/DDBJ whole genome shotgun (WGS) entry which is preliminary data.</text>
</comment>
<dbReference type="AlphaFoldDB" id="A0A4Y2LLR1"/>
<gene>
    <name evidence="2" type="ORF">AVEN_219622_1</name>
</gene>
<evidence type="ECO:0000313" key="2">
    <source>
        <dbReference type="EMBL" id="GBN14277.1"/>
    </source>
</evidence>